<reference evidence="7 8" key="1">
    <citation type="submission" date="2023-03" db="EMBL/GenBank/DDBJ databases">
        <authorList>
            <person name="Pearce D."/>
        </authorList>
    </citation>
    <scope>NUCLEOTIDE SEQUENCE [LARGE SCALE GENOMIC DNA]</scope>
    <source>
        <strain evidence="7">Msz</strain>
    </source>
</reference>
<dbReference type="Proteomes" id="UP001162030">
    <property type="component" value="Chromosome"/>
</dbReference>
<dbReference type="EMBL" id="OX458333">
    <property type="protein sequence ID" value="CAI8949490.1"/>
    <property type="molecule type" value="Genomic_DNA"/>
</dbReference>
<dbReference type="InterPro" id="IPR036909">
    <property type="entry name" value="Cyt_c-like_dom_sf"/>
</dbReference>
<feature type="transmembrane region" description="Helical" evidence="5">
    <location>
        <begin position="73"/>
        <end position="94"/>
    </location>
</feature>
<gene>
    <name evidence="7" type="ORF">MSZNOR_4413</name>
</gene>
<dbReference type="Gene3D" id="1.10.760.10">
    <property type="entry name" value="Cytochrome c-like domain"/>
    <property type="match status" value="1"/>
</dbReference>
<dbReference type="InterPro" id="IPR009056">
    <property type="entry name" value="Cyt_c-like_dom"/>
</dbReference>
<organism evidence="7 8">
    <name type="scientific">Methylocaldum szegediense</name>
    <dbReference type="NCBI Taxonomy" id="73780"/>
    <lineage>
        <taxon>Bacteria</taxon>
        <taxon>Pseudomonadati</taxon>
        <taxon>Pseudomonadota</taxon>
        <taxon>Gammaproteobacteria</taxon>
        <taxon>Methylococcales</taxon>
        <taxon>Methylococcaceae</taxon>
        <taxon>Methylocaldum</taxon>
    </lineage>
</organism>
<sequence length="256" mass="28478">MTPDLDEDHAERMQNGNTMLDSIYESFARWGYPHPIHPTEVHMPIGLVVGAFIFAWTAWLLRRPRLARTAYDCIVLAFIWLFPTVLFGVMDWLHYYAGAMPFPIKMKLILTPVLLILMAAAVFLGRGAGAESSVALVSYSLCFLVVVVLGYFGGELVYTAEEPSHSDEAQAGAELFSTNCASCHPQGRNIMNPDLPLRGSPHLADADRFIAFIRNPKLPDGSVGTMPAFPADRLSDREALELYRYIVQTIENSGRQ</sequence>
<name>A0ABM9I804_9GAMM</name>
<evidence type="ECO:0000313" key="8">
    <source>
        <dbReference type="Proteomes" id="UP001162030"/>
    </source>
</evidence>
<proteinExistence type="predicted"/>
<evidence type="ECO:0000256" key="2">
    <source>
        <dbReference type="ARBA" id="ARBA00022723"/>
    </source>
</evidence>
<protein>
    <submittedName>
        <fullName evidence="7">Cytochrome c domain-containing protein</fullName>
    </submittedName>
</protein>
<accession>A0ABM9I804</accession>
<evidence type="ECO:0000256" key="1">
    <source>
        <dbReference type="ARBA" id="ARBA00022617"/>
    </source>
</evidence>
<keyword evidence="5" id="KW-0812">Transmembrane</keyword>
<evidence type="ECO:0000256" key="5">
    <source>
        <dbReference type="SAM" id="Phobius"/>
    </source>
</evidence>
<evidence type="ECO:0000256" key="4">
    <source>
        <dbReference type="PROSITE-ProRule" id="PRU00433"/>
    </source>
</evidence>
<keyword evidence="5" id="KW-0472">Membrane</keyword>
<evidence type="ECO:0000256" key="3">
    <source>
        <dbReference type="ARBA" id="ARBA00023004"/>
    </source>
</evidence>
<dbReference type="Pfam" id="PF13442">
    <property type="entry name" value="Cytochrome_CBB3"/>
    <property type="match status" value="1"/>
</dbReference>
<feature type="transmembrane region" description="Helical" evidence="5">
    <location>
        <begin position="136"/>
        <end position="154"/>
    </location>
</feature>
<evidence type="ECO:0000259" key="6">
    <source>
        <dbReference type="PROSITE" id="PS51007"/>
    </source>
</evidence>
<keyword evidence="2 4" id="KW-0479">Metal-binding</keyword>
<dbReference type="InterPro" id="IPR019251">
    <property type="entry name" value="DUF2231_TM"/>
</dbReference>
<keyword evidence="3 4" id="KW-0408">Iron</keyword>
<feature type="transmembrane region" description="Helical" evidence="5">
    <location>
        <begin position="106"/>
        <end position="124"/>
    </location>
</feature>
<keyword evidence="1 4" id="KW-0349">Heme</keyword>
<keyword evidence="5" id="KW-1133">Transmembrane helix</keyword>
<dbReference type="RefSeq" id="WP_036268059.1">
    <property type="nucleotide sequence ID" value="NZ_OX458333.1"/>
</dbReference>
<evidence type="ECO:0000313" key="7">
    <source>
        <dbReference type="EMBL" id="CAI8949490.1"/>
    </source>
</evidence>
<keyword evidence="8" id="KW-1185">Reference proteome</keyword>
<dbReference type="SUPFAM" id="SSF46626">
    <property type="entry name" value="Cytochrome c"/>
    <property type="match status" value="1"/>
</dbReference>
<feature type="transmembrane region" description="Helical" evidence="5">
    <location>
        <begin position="41"/>
        <end position="61"/>
    </location>
</feature>
<dbReference type="Pfam" id="PF09990">
    <property type="entry name" value="DUF2231"/>
    <property type="match status" value="1"/>
</dbReference>
<dbReference type="PROSITE" id="PS51007">
    <property type="entry name" value="CYTC"/>
    <property type="match status" value="1"/>
</dbReference>
<feature type="domain" description="Cytochrome c" evidence="6">
    <location>
        <begin position="167"/>
        <end position="250"/>
    </location>
</feature>